<name>A0A7J6KPA9_PERCH</name>
<dbReference type="EMBL" id="JAAPAO010002050">
    <property type="protein sequence ID" value="KAF4648326.1"/>
    <property type="molecule type" value="Genomic_DNA"/>
</dbReference>
<dbReference type="OrthoDB" id="3218065at2759"/>
<accession>A0A7J6KPA9</accession>
<dbReference type="Proteomes" id="UP000591131">
    <property type="component" value="Unassembled WGS sequence"/>
</dbReference>
<dbReference type="AlphaFoldDB" id="A0A7J6KPA9"/>
<proteinExistence type="predicted"/>
<keyword evidence="3" id="KW-1185">Reference proteome</keyword>
<reference evidence="2 3" key="1">
    <citation type="submission" date="2020-04" db="EMBL/GenBank/DDBJ databases">
        <title>Perkinsus chesapeaki whole genome sequence.</title>
        <authorList>
            <person name="Bogema D.R."/>
        </authorList>
    </citation>
    <scope>NUCLEOTIDE SEQUENCE [LARGE SCALE GENOMIC DNA]</scope>
    <source>
        <strain evidence="2">ATCC PRA-425</strain>
    </source>
</reference>
<evidence type="ECO:0000256" key="1">
    <source>
        <dbReference type="SAM" id="MobiDB-lite"/>
    </source>
</evidence>
<organism evidence="2 3">
    <name type="scientific">Perkinsus chesapeaki</name>
    <name type="common">Clam parasite</name>
    <name type="synonym">Perkinsus andrewsi</name>
    <dbReference type="NCBI Taxonomy" id="330153"/>
    <lineage>
        <taxon>Eukaryota</taxon>
        <taxon>Sar</taxon>
        <taxon>Alveolata</taxon>
        <taxon>Perkinsozoa</taxon>
        <taxon>Perkinsea</taxon>
        <taxon>Perkinsida</taxon>
        <taxon>Perkinsidae</taxon>
        <taxon>Perkinsus</taxon>
    </lineage>
</organism>
<sequence>MSAETPGQRVGSVLDVSADGYYNSDRCLSDFAQCSRAVSSLSEGKYHCVFLTDRSPIHCKLAEGALNVRVKNVKPGGKQPKMRDGWFWEDGRKHVQKVVFPPNHQEFPGQPKELRQVYRERFGEDAVAGLKHGGLLELLSGCDDFKSQRTLLQDEAEERGDKVIFGVKFHPELAPIEAAYRTAAKALQVATSAGSSAGFKERVIASQNLAELTLSLVRKHFRSAREHLKLYSEDKSLEQIEQHRKVKGKHRGEAPQLGHEGDGPQPGKPGKYERKRL</sequence>
<gene>
    <name evidence="2" type="ORF">FOL47_003427</name>
</gene>
<comment type="caution">
    <text evidence="2">The sequence shown here is derived from an EMBL/GenBank/DDBJ whole genome shotgun (WGS) entry which is preliminary data.</text>
</comment>
<protein>
    <submittedName>
        <fullName evidence="2">Uncharacterized protein</fullName>
    </submittedName>
</protein>
<evidence type="ECO:0000313" key="3">
    <source>
        <dbReference type="Proteomes" id="UP000591131"/>
    </source>
</evidence>
<evidence type="ECO:0000313" key="2">
    <source>
        <dbReference type="EMBL" id="KAF4648326.1"/>
    </source>
</evidence>
<feature type="region of interest" description="Disordered" evidence="1">
    <location>
        <begin position="239"/>
        <end position="277"/>
    </location>
</feature>